<dbReference type="AlphaFoldDB" id="A0A8W8MYA3"/>
<accession>A0A8W8MYA3</accession>
<dbReference type="Proteomes" id="UP000005408">
    <property type="component" value="Unassembled WGS sequence"/>
</dbReference>
<protein>
    <submittedName>
        <fullName evidence="2">Uncharacterized protein</fullName>
    </submittedName>
</protein>
<reference evidence="2" key="1">
    <citation type="submission" date="2022-08" db="UniProtKB">
        <authorList>
            <consortium name="EnsemblMetazoa"/>
        </authorList>
    </citation>
    <scope>IDENTIFICATION</scope>
    <source>
        <strain evidence="2">05x7-T-G4-1.051#20</strain>
    </source>
</reference>
<evidence type="ECO:0000313" key="3">
    <source>
        <dbReference type="Proteomes" id="UP000005408"/>
    </source>
</evidence>
<organism evidence="2 3">
    <name type="scientific">Magallana gigas</name>
    <name type="common">Pacific oyster</name>
    <name type="synonym">Crassostrea gigas</name>
    <dbReference type="NCBI Taxonomy" id="29159"/>
    <lineage>
        <taxon>Eukaryota</taxon>
        <taxon>Metazoa</taxon>
        <taxon>Spiralia</taxon>
        <taxon>Lophotrochozoa</taxon>
        <taxon>Mollusca</taxon>
        <taxon>Bivalvia</taxon>
        <taxon>Autobranchia</taxon>
        <taxon>Pteriomorphia</taxon>
        <taxon>Ostreida</taxon>
        <taxon>Ostreoidea</taxon>
        <taxon>Ostreidae</taxon>
        <taxon>Magallana</taxon>
    </lineage>
</organism>
<keyword evidence="1" id="KW-0175">Coiled coil</keyword>
<feature type="coiled-coil region" evidence="1">
    <location>
        <begin position="308"/>
        <end position="342"/>
    </location>
</feature>
<dbReference type="EnsemblMetazoa" id="G3871.4">
    <property type="protein sequence ID" value="G3871.4:cds"/>
    <property type="gene ID" value="G3871"/>
</dbReference>
<feature type="coiled-coil region" evidence="1">
    <location>
        <begin position="5"/>
        <end position="265"/>
    </location>
</feature>
<keyword evidence="3" id="KW-1185">Reference proteome</keyword>
<evidence type="ECO:0000313" key="2">
    <source>
        <dbReference type="EnsemblMetazoa" id="G3871.4:cds"/>
    </source>
</evidence>
<name>A0A8W8MYA3_MAGGI</name>
<evidence type="ECO:0000256" key="1">
    <source>
        <dbReference type="SAM" id="Coils"/>
    </source>
</evidence>
<sequence>MQLEIDDLQLEVKRKETDIALLKTEKEKLMERVRDEEASRTRDKRMLMDEIVQLKKDKDVMEREISKRDSQLMDAKSELDKSATALKNADLKMETLRSQLEQRIEAHNLAQITVDEKRSELMSMETQLREVEDKYYNQSLQLQDKVTSDLKEEIQLLRQKLKETEMAADQDRFLKVKLSEDSTNLARENAALTQQMMDLKKQLDREKAYREATESRQNQSIAEYVQIKDREKEARFELQHTQEQLKKEQEKSRNLMEKLSKYESVSTTRDLELNTSRSRVAELESLHSSVDKENMQLRKDKVLLVDHVSELQRKIEQKDQEIVLLRSQVQTMESKLKDLEHLNSLESTVQSQKWEEFEKLAENMRTLSHTMAHSPVSKSRVMQY</sequence>
<proteinExistence type="predicted"/>